<protein>
    <recommendedName>
        <fullName evidence="6">NAD kinase</fullName>
        <ecNumber evidence="6">2.7.1.23</ecNumber>
    </recommendedName>
    <alternativeName>
        <fullName evidence="6">ATP-dependent NAD kinase</fullName>
    </alternativeName>
</protein>
<evidence type="ECO:0000256" key="6">
    <source>
        <dbReference type="HAMAP-Rule" id="MF_00361"/>
    </source>
</evidence>
<dbReference type="InterPro" id="IPR016064">
    <property type="entry name" value="NAD/diacylglycerol_kinase_sf"/>
</dbReference>
<dbReference type="EC" id="2.7.1.23" evidence="6"/>
<proteinExistence type="inferred from homology"/>
<dbReference type="GO" id="GO:0051287">
    <property type="term" value="F:NAD binding"/>
    <property type="evidence" value="ECO:0007669"/>
    <property type="project" value="UniProtKB-ARBA"/>
</dbReference>
<accession>A0A520MA60</accession>
<dbReference type="InterPro" id="IPR002504">
    <property type="entry name" value="NADK"/>
</dbReference>
<name>A0A520MA60_9GAMM</name>
<feature type="binding site" evidence="6">
    <location>
        <position position="239"/>
    </location>
    <ligand>
        <name>NAD(+)</name>
        <dbReference type="ChEBI" id="CHEBI:57540"/>
    </ligand>
</feature>
<evidence type="ECO:0000256" key="2">
    <source>
        <dbReference type="ARBA" id="ARBA00022777"/>
    </source>
</evidence>
<dbReference type="SUPFAM" id="SSF111331">
    <property type="entry name" value="NAD kinase/diacylglycerol kinase-like"/>
    <property type="match status" value="1"/>
</dbReference>
<sequence>MFKNIGIALKKDQENGDSLFLDSLLPILSKYSEDIYAEVGSSLKADIVKELDFEDFVNTVDLLIVFGGDGTLLSSARRFLDHETPILGINLGTVGFLTDVNIDNFESIIKDILSGEYETEDRSLVSATFLDKTLYGLNEIVIHSGSYAQLMRYRLTVDDKTVFEQRSDGLIVATPTGSTAYALSAGGPIIHPNLDVWTIIPMMPQSLSSRPFVISSNQKVEIKILSGPLEDAKICADGQDDVSAKYDTVVAISKMDKSLKLIHPKNNDFFEACREKLGWSLDITKNNSVS</sequence>
<evidence type="ECO:0000313" key="7">
    <source>
        <dbReference type="EMBL" id="RZO18126.1"/>
    </source>
</evidence>
<dbReference type="PANTHER" id="PTHR20275:SF0">
    <property type="entry name" value="NAD KINASE"/>
    <property type="match status" value="1"/>
</dbReference>
<comment type="function">
    <text evidence="6">Involved in the regulation of the intracellular balance of NAD and NADP, and is a key enzyme in the biosynthesis of NADP. Catalyzes specifically the phosphorylation on 2'-hydroxyl of the adenosine moiety of NAD to yield NADP.</text>
</comment>
<dbReference type="PANTHER" id="PTHR20275">
    <property type="entry name" value="NAD KINASE"/>
    <property type="match status" value="1"/>
</dbReference>
<comment type="catalytic activity">
    <reaction evidence="5 6">
        <text>NAD(+) + ATP = ADP + NADP(+) + H(+)</text>
        <dbReference type="Rhea" id="RHEA:18629"/>
        <dbReference type="ChEBI" id="CHEBI:15378"/>
        <dbReference type="ChEBI" id="CHEBI:30616"/>
        <dbReference type="ChEBI" id="CHEBI:57540"/>
        <dbReference type="ChEBI" id="CHEBI:58349"/>
        <dbReference type="ChEBI" id="CHEBI:456216"/>
        <dbReference type="EC" id="2.7.1.23"/>
    </reaction>
</comment>
<comment type="caution">
    <text evidence="7">The sequence shown here is derived from an EMBL/GenBank/DDBJ whole genome shotgun (WGS) entry which is preliminary data.</text>
</comment>
<dbReference type="EMBL" id="SHBM01000015">
    <property type="protein sequence ID" value="RZO18126.1"/>
    <property type="molecule type" value="Genomic_DNA"/>
</dbReference>
<dbReference type="HAMAP" id="MF_00361">
    <property type="entry name" value="NAD_kinase"/>
    <property type="match status" value="1"/>
</dbReference>
<dbReference type="Gene3D" id="2.60.200.30">
    <property type="entry name" value="Probable inorganic polyphosphate/atp-NAD kinase, domain 2"/>
    <property type="match status" value="1"/>
</dbReference>
<dbReference type="AlphaFoldDB" id="A0A520MA60"/>
<dbReference type="GO" id="GO:0046872">
    <property type="term" value="F:metal ion binding"/>
    <property type="evidence" value="ECO:0007669"/>
    <property type="project" value="UniProtKB-UniRule"/>
</dbReference>
<evidence type="ECO:0000256" key="4">
    <source>
        <dbReference type="ARBA" id="ARBA00023027"/>
    </source>
</evidence>
<comment type="cofactor">
    <cofactor evidence="6">
        <name>a divalent metal cation</name>
        <dbReference type="ChEBI" id="CHEBI:60240"/>
    </cofactor>
</comment>
<dbReference type="GO" id="GO:0005737">
    <property type="term" value="C:cytoplasm"/>
    <property type="evidence" value="ECO:0007669"/>
    <property type="project" value="UniProtKB-SubCell"/>
</dbReference>
<keyword evidence="6" id="KW-0547">Nucleotide-binding</keyword>
<evidence type="ECO:0000313" key="8">
    <source>
        <dbReference type="Proteomes" id="UP000318359"/>
    </source>
</evidence>
<dbReference type="Gene3D" id="3.40.50.10330">
    <property type="entry name" value="Probable inorganic polyphosphate/atp-NAD kinase, domain 1"/>
    <property type="match status" value="1"/>
</dbReference>
<keyword evidence="2 6" id="KW-0418">Kinase</keyword>
<dbReference type="InterPro" id="IPR017438">
    <property type="entry name" value="ATP-NAD_kinase_N"/>
</dbReference>
<dbReference type="Pfam" id="PF01513">
    <property type="entry name" value="NAD_kinase"/>
    <property type="match status" value="1"/>
</dbReference>
<dbReference type="GO" id="GO:0006741">
    <property type="term" value="P:NADP+ biosynthetic process"/>
    <property type="evidence" value="ECO:0007669"/>
    <property type="project" value="UniProtKB-UniRule"/>
</dbReference>
<feature type="binding site" evidence="6">
    <location>
        <begin position="69"/>
        <end position="70"/>
    </location>
    <ligand>
        <name>NAD(+)</name>
        <dbReference type="ChEBI" id="CHEBI:57540"/>
    </ligand>
</feature>
<dbReference type="InterPro" id="IPR017437">
    <property type="entry name" value="ATP-NAD_kinase_PpnK-typ_C"/>
</dbReference>
<comment type="subcellular location">
    <subcellularLocation>
        <location evidence="6">Cytoplasm</location>
    </subcellularLocation>
</comment>
<comment type="caution">
    <text evidence="6">Lacks conserved residue(s) required for the propagation of feature annotation.</text>
</comment>
<dbReference type="Pfam" id="PF20143">
    <property type="entry name" value="NAD_kinase_C"/>
    <property type="match status" value="1"/>
</dbReference>
<gene>
    <name evidence="6" type="primary">nadK</name>
    <name evidence="7" type="ORF">EVB00_01485</name>
</gene>
<organism evidence="7 8">
    <name type="scientific">SAR86 cluster bacterium</name>
    <dbReference type="NCBI Taxonomy" id="2030880"/>
    <lineage>
        <taxon>Bacteria</taxon>
        <taxon>Pseudomonadati</taxon>
        <taxon>Pseudomonadota</taxon>
        <taxon>Gammaproteobacteria</taxon>
        <taxon>SAR86 cluster</taxon>
    </lineage>
</organism>
<keyword evidence="4 6" id="KW-0520">NAD</keyword>
<evidence type="ECO:0000256" key="1">
    <source>
        <dbReference type="ARBA" id="ARBA00022679"/>
    </source>
</evidence>
<feature type="binding site" evidence="6">
    <location>
        <begin position="179"/>
        <end position="184"/>
    </location>
    <ligand>
        <name>NAD(+)</name>
        <dbReference type="ChEBI" id="CHEBI:57540"/>
    </ligand>
</feature>
<evidence type="ECO:0000256" key="3">
    <source>
        <dbReference type="ARBA" id="ARBA00022857"/>
    </source>
</evidence>
<comment type="similarity">
    <text evidence="6">Belongs to the NAD kinase family.</text>
</comment>
<dbReference type="GO" id="GO:0005524">
    <property type="term" value="F:ATP binding"/>
    <property type="evidence" value="ECO:0007669"/>
    <property type="project" value="UniProtKB-KW"/>
</dbReference>
<dbReference type="Proteomes" id="UP000318359">
    <property type="component" value="Unassembled WGS sequence"/>
</dbReference>
<dbReference type="GO" id="GO:0019674">
    <property type="term" value="P:NAD+ metabolic process"/>
    <property type="evidence" value="ECO:0007669"/>
    <property type="project" value="InterPro"/>
</dbReference>
<feature type="binding site" evidence="6">
    <location>
        <position position="166"/>
    </location>
    <ligand>
        <name>NAD(+)</name>
        <dbReference type="ChEBI" id="CHEBI:57540"/>
    </ligand>
</feature>
<dbReference type="GO" id="GO:0003951">
    <property type="term" value="F:NAD+ kinase activity"/>
    <property type="evidence" value="ECO:0007669"/>
    <property type="project" value="UniProtKB-UniRule"/>
</dbReference>
<keyword evidence="6" id="KW-0067">ATP-binding</keyword>
<keyword evidence="1 6" id="KW-0808">Transferase</keyword>
<keyword evidence="3 6" id="KW-0521">NADP</keyword>
<feature type="binding site" evidence="6">
    <location>
        <begin position="138"/>
        <end position="139"/>
    </location>
    <ligand>
        <name>NAD(+)</name>
        <dbReference type="ChEBI" id="CHEBI:57540"/>
    </ligand>
</feature>
<evidence type="ECO:0000256" key="5">
    <source>
        <dbReference type="ARBA" id="ARBA00047925"/>
    </source>
</evidence>
<feature type="active site" description="Proton acceptor" evidence="6">
    <location>
        <position position="69"/>
    </location>
</feature>
<reference evidence="7 8" key="1">
    <citation type="submission" date="2019-02" db="EMBL/GenBank/DDBJ databases">
        <title>Prokaryotic population dynamics and viral predation in marine succession experiment using metagenomics: the confinement effect.</title>
        <authorList>
            <person name="Haro-Moreno J.M."/>
            <person name="Rodriguez-Valera F."/>
            <person name="Lopez-Perez M."/>
        </authorList>
    </citation>
    <scope>NUCLEOTIDE SEQUENCE [LARGE SCALE GENOMIC DNA]</scope>
    <source>
        <strain evidence="7">MED-G167</strain>
    </source>
</reference>
<feature type="binding site" evidence="6">
    <location>
        <position position="168"/>
    </location>
    <ligand>
        <name>NAD(+)</name>
        <dbReference type="ChEBI" id="CHEBI:57540"/>
    </ligand>
</feature>
<keyword evidence="6" id="KW-0963">Cytoplasm</keyword>